<comment type="caution">
    <text evidence="5">The sequence shown here is derived from an EMBL/GenBank/DDBJ whole genome shotgun (WGS) entry which is preliminary data.</text>
</comment>
<dbReference type="PANTHER" id="PTHR24198">
    <property type="entry name" value="ANKYRIN REPEAT AND PROTEIN KINASE DOMAIN-CONTAINING PROTEIN"/>
    <property type="match status" value="1"/>
</dbReference>
<gene>
    <name evidence="5" type="ORF">PT974_05403</name>
</gene>
<dbReference type="InterPro" id="IPR046347">
    <property type="entry name" value="bZIP_sf"/>
</dbReference>
<dbReference type="SUPFAM" id="SSF48403">
    <property type="entry name" value="Ankyrin repeat"/>
    <property type="match status" value="1"/>
</dbReference>
<organism evidence="5 6">
    <name type="scientific">Cladobotryum mycophilum</name>
    <dbReference type="NCBI Taxonomy" id="491253"/>
    <lineage>
        <taxon>Eukaryota</taxon>
        <taxon>Fungi</taxon>
        <taxon>Dikarya</taxon>
        <taxon>Ascomycota</taxon>
        <taxon>Pezizomycotina</taxon>
        <taxon>Sordariomycetes</taxon>
        <taxon>Hypocreomycetidae</taxon>
        <taxon>Hypocreales</taxon>
        <taxon>Hypocreaceae</taxon>
        <taxon>Cladobotryum</taxon>
    </lineage>
</organism>
<dbReference type="SMART" id="SM00248">
    <property type="entry name" value="ANK"/>
    <property type="match status" value="3"/>
</dbReference>
<dbReference type="Proteomes" id="UP001338125">
    <property type="component" value="Unassembled WGS sequence"/>
</dbReference>
<sequence>MAGTAPPDTMSPVDRRRLQNRIAQRRFRQKKALEQQCWLIDDVWHTDNDGYSIPTGPTTVSLELPMGSGGHSVTDMTPNPSIDTSLSLLGQESSQWERQSSSHAFGLTGIQGQQALMPISPPTSISSSSSEHGMGSSDHGNFSISQVDAILQEMFHPTNTTATGAAAEYSILTQSGLNEDSMNSVRDYLAAQWKHEKHPQPNWGPGKDQPPEPLIHTAVKHGNCDIVQMLINHGADVNERDSMGRTPIHVAIENQQAEVLMLLLETGIDVNLCDNEGRTALSMAVNNSCESGVRLFLMHGADPRCGAPVLA</sequence>
<evidence type="ECO:0000259" key="4">
    <source>
        <dbReference type="PROSITE" id="PS00036"/>
    </source>
</evidence>
<dbReference type="InterPro" id="IPR002110">
    <property type="entry name" value="Ankyrin_rpt"/>
</dbReference>
<dbReference type="PANTHER" id="PTHR24198:SF165">
    <property type="entry name" value="ANKYRIN REPEAT-CONTAINING PROTEIN-RELATED"/>
    <property type="match status" value="1"/>
</dbReference>
<dbReference type="EMBL" id="JAVFKD010000012">
    <property type="protein sequence ID" value="KAK5992007.1"/>
    <property type="molecule type" value="Genomic_DNA"/>
</dbReference>
<dbReference type="CDD" id="cd14688">
    <property type="entry name" value="bZIP_YAP"/>
    <property type="match status" value="1"/>
</dbReference>
<keyword evidence="2 3" id="KW-0040">ANK repeat</keyword>
<name>A0ABR0SIL5_9HYPO</name>
<proteinExistence type="predicted"/>
<evidence type="ECO:0000256" key="2">
    <source>
        <dbReference type="ARBA" id="ARBA00023043"/>
    </source>
</evidence>
<dbReference type="PROSITE" id="PS50088">
    <property type="entry name" value="ANK_REPEAT"/>
    <property type="match status" value="2"/>
</dbReference>
<dbReference type="InterPro" id="IPR004827">
    <property type="entry name" value="bZIP"/>
</dbReference>
<evidence type="ECO:0000256" key="1">
    <source>
        <dbReference type="ARBA" id="ARBA00022737"/>
    </source>
</evidence>
<evidence type="ECO:0000256" key="3">
    <source>
        <dbReference type="PROSITE-ProRule" id="PRU00023"/>
    </source>
</evidence>
<reference evidence="5 6" key="1">
    <citation type="submission" date="2024-01" db="EMBL/GenBank/DDBJ databases">
        <title>Complete genome of Cladobotryum mycophilum ATHUM6906.</title>
        <authorList>
            <person name="Christinaki A.C."/>
            <person name="Myridakis A.I."/>
            <person name="Kouvelis V.N."/>
        </authorList>
    </citation>
    <scope>NUCLEOTIDE SEQUENCE [LARGE SCALE GENOMIC DNA]</scope>
    <source>
        <strain evidence="5 6">ATHUM6906</strain>
    </source>
</reference>
<feature type="repeat" description="ANK" evidence="3">
    <location>
        <begin position="215"/>
        <end position="242"/>
    </location>
</feature>
<dbReference type="Gene3D" id="1.25.40.20">
    <property type="entry name" value="Ankyrin repeat-containing domain"/>
    <property type="match status" value="1"/>
</dbReference>
<dbReference type="PROSITE" id="PS00036">
    <property type="entry name" value="BZIP_BASIC"/>
    <property type="match status" value="1"/>
</dbReference>
<dbReference type="InterPro" id="IPR036770">
    <property type="entry name" value="Ankyrin_rpt-contain_sf"/>
</dbReference>
<dbReference type="PROSITE" id="PS50297">
    <property type="entry name" value="ANK_REP_REGION"/>
    <property type="match status" value="2"/>
</dbReference>
<keyword evidence="6" id="KW-1185">Reference proteome</keyword>
<dbReference type="Pfam" id="PF12796">
    <property type="entry name" value="Ank_2"/>
    <property type="match status" value="1"/>
</dbReference>
<keyword evidence="1" id="KW-0677">Repeat</keyword>
<dbReference type="SUPFAM" id="SSF57959">
    <property type="entry name" value="Leucine zipper domain"/>
    <property type="match status" value="1"/>
</dbReference>
<protein>
    <submittedName>
        <fullName evidence="5">Ankyrin repeat domain-containing protein 2</fullName>
    </submittedName>
</protein>
<evidence type="ECO:0000313" key="5">
    <source>
        <dbReference type="EMBL" id="KAK5992007.1"/>
    </source>
</evidence>
<feature type="repeat" description="ANK" evidence="3">
    <location>
        <begin position="243"/>
        <end position="275"/>
    </location>
</feature>
<accession>A0ABR0SIL5</accession>
<evidence type="ECO:0000313" key="6">
    <source>
        <dbReference type="Proteomes" id="UP001338125"/>
    </source>
</evidence>
<feature type="domain" description="BZIP" evidence="4">
    <location>
        <begin position="15"/>
        <end position="30"/>
    </location>
</feature>